<evidence type="ECO:0000256" key="1">
    <source>
        <dbReference type="SAM" id="MobiDB-lite"/>
    </source>
</evidence>
<evidence type="ECO:0000313" key="3">
    <source>
        <dbReference type="EMBL" id="QID18077.1"/>
    </source>
</evidence>
<protein>
    <recommendedName>
        <fullName evidence="5">Transmembrane protein</fullName>
    </recommendedName>
</protein>
<feature type="region of interest" description="Disordered" evidence="1">
    <location>
        <begin position="53"/>
        <end position="72"/>
    </location>
</feature>
<organism evidence="3 4">
    <name type="scientific">Nitrogeniibacter mangrovi</name>
    <dbReference type="NCBI Taxonomy" id="2016596"/>
    <lineage>
        <taxon>Bacteria</taxon>
        <taxon>Pseudomonadati</taxon>
        <taxon>Pseudomonadota</taxon>
        <taxon>Betaproteobacteria</taxon>
        <taxon>Rhodocyclales</taxon>
        <taxon>Zoogloeaceae</taxon>
        <taxon>Nitrogeniibacter</taxon>
    </lineage>
</organism>
<reference evidence="3 4" key="1">
    <citation type="submission" date="2020-02" db="EMBL/GenBank/DDBJ databases">
        <title>Nitrogenibacter mangrovi gen. nov., sp. nov. isolated from mangrove sediment, a denitrifying betaproteobacterium.</title>
        <authorList>
            <person name="Liao H."/>
            <person name="Tian Y."/>
        </authorList>
    </citation>
    <scope>NUCLEOTIDE SEQUENCE [LARGE SCALE GENOMIC DNA]</scope>
    <source>
        <strain evidence="3 4">M9-3-2</strain>
    </source>
</reference>
<keyword evidence="2" id="KW-1133">Transmembrane helix</keyword>
<evidence type="ECO:0000313" key="4">
    <source>
        <dbReference type="Proteomes" id="UP000501991"/>
    </source>
</evidence>
<dbReference type="EMBL" id="CP048836">
    <property type="protein sequence ID" value="QID18077.1"/>
    <property type="molecule type" value="Genomic_DNA"/>
</dbReference>
<keyword evidence="2" id="KW-0472">Membrane</keyword>
<proteinExistence type="predicted"/>
<dbReference type="RefSeq" id="WP_173765385.1">
    <property type="nucleotide sequence ID" value="NZ_CP048836.1"/>
</dbReference>
<keyword evidence="2" id="KW-0812">Transmembrane</keyword>
<evidence type="ECO:0000256" key="2">
    <source>
        <dbReference type="SAM" id="Phobius"/>
    </source>
</evidence>
<feature type="transmembrane region" description="Helical" evidence="2">
    <location>
        <begin position="29"/>
        <end position="48"/>
    </location>
</feature>
<accession>A0A6C1B3E6</accession>
<gene>
    <name evidence="3" type="ORF">G3580_10745</name>
</gene>
<evidence type="ECO:0008006" key="5">
    <source>
        <dbReference type="Google" id="ProtNLM"/>
    </source>
</evidence>
<name>A0A6C1B3E6_9RHOO</name>
<sequence length="72" mass="8067">MYIIAIAWLYVALLAAVTDETAVGSVLTFFFYGLMPLGLFLWLAGTPARRRRQRALERESSEQDGDNSGKNQ</sequence>
<keyword evidence="4" id="KW-1185">Reference proteome</keyword>
<dbReference type="KEGG" id="azq:G3580_10745"/>
<dbReference type="AlphaFoldDB" id="A0A6C1B3E6"/>
<dbReference type="Proteomes" id="UP000501991">
    <property type="component" value="Chromosome"/>
</dbReference>